<name>A0AAJ5ZFH3_9CHLR</name>
<dbReference type="Proteomes" id="UP001321249">
    <property type="component" value="Unassembled WGS sequence"/>
</dbReference>
<reference evidence="4 5" key="1">
    <citation type="submission" date="2019-11" db="EMBL/GenBank/DDBJ databases">
        <authorList>
            <person name="Cho J.-C."/>
        </authorList>
    </citation>
    <scope>NUCLEOTIDE SEQUENCE [LARGE SCALE GENOMIC DNA]</scope>
    <source>
        <strain evidence="3 4">JH1073</strain>
        <strain evidence="2 5">JH702</strain>
    </source>
</reference>
<dbReference type="Pfam" id="PF12867">
    <property type="entry name" value="DinB_2"/>
    <property type="match status" value="1"/>
</dbReference>
<dbReference type="EMBL" id="WMBE01000003">
    <property type="protein sequence ID" value="MDG0867583.1"/>
    <property type="molecule type" value="Genomic_DNA"/>
</dbReference>
<protein>
    <submittedName>
        <fullName evidence="3">DUF664 domain-containing protein</fullName>
    </submittedName>
</protein>
<evidence type="ECO:0000313" key="2">
    <source>
        <dbReference type="EMBL" id="MDG0867583.1"/>
    </source>
</evidence>
<accession>A0AAJ5ZFH3</accession>
<evidence type="ECO:0000313" key="4">
    <source>
        <dbReference type="Proteomes" id="UP001219901"/>
    </source>
</evidence>
<dbReference type="InterPro" id="IPR034660">
    <property type="entry name" value="DinB/YfiT-like"/>
</dbReference>
<dbReference type="Gene3D" id="1.20.120.450">
    <property type="entry name" value="dinb family like domain"/>
    <property type="match status" value="1"/>
</dbReference>
<dbReference type="EMBL" id="CP046147">
    <property type="protein sequence ID" value="WFG40045.1"/>
    <property type="molecule type" value="Genomic_DNA"/>
</dbReference>
<gene>
    <name evidence="2" type="ORF">GKO46_10950</name>
    <name evidence="3" type="ORF">GKO48_10590</name>
</gene>
<evidence type="ECO:0000313" key="3">
    <source>
        <dbReference type="EMBL" id="WFG40045.1"/>
    </source>
</evidence>
<dbReference type="AlphaFoldDB" id="A0AAJ5ZFH3"/>
<dbReference type="InterPro" id="IPR024775">
    <property type="entry name" value="DinB-like"/>
</dbReference>
<reference evidence="4" key="3">
    <citation type="submission" date="2023-06" db="EMBL/GenBank/DDBJ databases">
        <title>Pangenomics reveal diversification of enzyme families and niche specialization in globally abundant SAR202 bacteria.</title>
        <authorList>
            <person name="Saw J.H.W."/>
        </authorList>
    </citation>
    <scope>NUCLEOTIDE SEQUENCE [LARGE SCALE GENOMIC DNA]</scope>
    <source>
        <strain evidence="4">JH1073</strain>
    </source>
</reference>
<feature type="domain" description="DinB-like" evidence="1">
    <location>
        <begin position="59"/>
        <end position="204"/>
    </location>
</feature>
<keyword evidence="4" id="KW-1185">Reference proteome</keyword>
<organism evidence="3 4">
    <name type="scientific">Candidatus Lucifugimonas marina</name>
    <dbReference type="NCBI Taxonomy" id="3038979"/>
    <lineage>
        <taxon>Bacteria</taxon>
        <taxon>Bacillati</taxon>
        <taxon>Chloroflexota</taxon>
        <taxon>Dehalococcoidia</taxon>
        <taxon>SAR202 cluster</taxon>
        <taxon>Candidatus Lucifugimonadales</taxon>
        <taxon>Candidatus Lucifugimonadaceae</taxon>
        <taxon>Candidatus Lucifugimonas</taxon>
    </lineage>
</organism>
<evidence type="ECO:0000313" key="5">
    <source>
        <dbReference type="Proteomes" id="UP001321249"/>
    </source>
</evidence>
<proteinExistence type="predicted"/>
<dbReference type="SUPFAM" id="SSF109854">
    <property type="entry name" value="DinB/YfiT-like putative metalloenzymes"/>
    <property type="match status" value="1"/>
</dbReference>
<sequence>MRHPVPVDRRTRFWNLPVPDAFTASRERRCCGVRIVSPQDRQLDHRDLALQAVGDYGRQLERALCGLELEEARWMPTPDSNHILWTLWHMGRMEDMWGWYLRGGGDSAWIEGGWAERLRIDPERTGAGDSIEQVRDFPDVSVEEVTGYWQASRELLLPSIEGVTVDQLETKRPEIWQHAPDRAPNLLWVLGRIPVENGQHTGQIAYIRGLYTAKFKHND</sequence>
<dbReference type="Proteomes" id="UP001219901">
    <property type="component" value="Chromosome"/>
</dbReference>
<evidence type="ECO:0000259" key="1">
    <source>
        <dbReference type="Pfam" id="PF12867"/>
    </source>
</evidence>
<reference evidence="3" key="2">
    <citation type="journal article" date="2023" name="Nat. Commun.">
        <title>Cultivation of marine bacteria of the SAR202 clade.</title>
        <authorList>
            <person name="Lim Y."/>
            <person name="Seo J.H."/>
            <person name="Giovannoni S.J."/>
            <person name="Kang I."/>
            <person name="Cho J.C."/>
        </authorList>
    </citation>
    <scope>NUCLEOTIDE SEQUENCE</scope>
    <source>
        <strain evidence="3">JH1073</strain>
    </source>
</reference>